<dbReference type="InterPro" id="IPR005565">
    <property type="entry name" value="Hemolysn_activator_HlyB_C"/>
</dbReference>
<evidence type="ECO:0000313" key="12">
    <source>
        <dbReference type="Proteomes" id="UP000198629"/>
    </source>
</evidence>
<dbReference type="GO" id="GO:0009279">
    <property type="term" value="C:cell outer membrane"/>
    <property type="evidence" value="ECO:0007669"/>
    <property type="project" value="UniProtKB-SubCell"/>
</dbReference>
<dbReference type="Pfam" id="PF03865">
    <property type="entry name" value="ShlB"/>
    <property type="match status" value="1"/>
</dbReference>
<sequence length="577" mass="62874">MKTTKINKYPLRLAVSQALILFSYVTHVHAAPVVPTDAGSVNIPRPQLPPLEVTPALPQETLPESETNADSNVKVVVKAFEFSGNEQFSTETLSGLLTGYIGREVSFAELNEAVTKVKQFYRNNGYFLAQVVLPAQDLVKQSDQSTVINIQVIEGKLGELKVEAGEGINQSFMSDLSHNGIASGDVITEQSLVRNVILINALPGVRATSILSPGAEPGTSDATISVEPENKVIGYAGINTYGNPYTGRETAFAGVAVNNLAGRGDQLTFGGRISRNEDLKAFNIGYATPVFSPANVLSLGYSLVEYSLNGQFKDIDAKGNSQYFTAYLDRSMYRDSRKGVNLRLGGIYKELKDEIGLFSVNNRRDIAEVELGVSGEWITAGGDVMYQLGLSATGGHVSFKDSLAELVDRTSLGGLGTQGDFMRVNLIANRNQIFENGINWALRADYQAANQNLDIAEKMGIGAVNRWRQFAYLPSLANEGWMVGTEVKKDFIVSNPSLKVLQAVTPYAFYDFGNGKINHDPLSSDNHVLSRHYGVGVDFTMVKQWVLSTTYSIQDRAVEGAPTDTAYTLWGQLKKDF</sequence>
<keyword evidence="3" id="KW-0813">Transport</keyword>
<evidence type="ECO:0000256" key="7">
    <source>
        <dbReference type="ARBA" id="ARBA00023136"/>
    </source>
</evidence>
<dbReference type="STRING" id="492660.SAMN05192566_2190"/>
<evidence type="ECO:0000313" key="11">
    <source>
        <dbReference type="EMBL" id="SDK71641.1"/>
    </source>
</evidence>
<dbReference type="InterPro" id="IPR034746">
    <property type="entry name" value="POTRA"/>
</dbReference>
<gene>
    <name evidence="11" type="ORF">SAMN05192566_2190</name>
</gene>
<organism evidence="11 12">
    <name type="scientific">Methylophilus rhizosphaerae</name>
    <dbReference type="NCBI Taxonomy" id="492660"/>
    <lineage>
        <taxon>Bacteria</taxon>
        <taxon>Pseudomonadati</taxon>
        <taxon>Pseudomonadota</taxon>
        <taxon>Betaproteobacteria</taxon>
        <taxon>Nitrosomonadales</taxon>
        <taxon>Methylophilaceae</taxon>
        <taxon>Methylophilus</taxon>
    </lineage>
</organism>
<dbReference type="PANTHER" id="PTHR34597">
    <property type="entry name" value="SLR1661 PROTEIN"/>
    <property type="match status" value="1"/>
</dbReference>
<dbReference type="GO" id="GO:0008320">
    <property type="term" value="F:protein transmembrane transporter activity"/>
    <property type="evidence" value="ECO:0007669"/>
    <property type="project" value="TreeGrafter"/>
</dbReference>
<evidence type="ECO:0000256" key="9">
    <source>
        <dbReference type="SAM" id="SignalP"/>
    </source>
</evidence>
<evidence type="ECO:0000256" key="3">
    <source>
        <dbReference type="ARBA" id="ARBA00022448"/>
    </source>
</evidence>
<dbReference type="PROSITE" id="PS51779">
    <property type="entry name" value="POTRA"/>
    <property type="match status" value="1"/>
</dbReference>
<keyword evidence="4" id="KW-1134">Transmembrane beta strand</keyword>
<dbReference type="OrthoDB" id="572300at2"/>
<name>A0A1G9E6A4_9PROT</name>
<comment type="subcellular location">
    <subcellularLocation>
        <location evidence="1">Cell outer membrane</location>
    </subcellularLocation>
</comment>
<comment type="similarity">
    <text evidence="2">Belongs to the TPS (TC 1.B.20) family.</text>
</comment>
<proteinExistence type="inferred from homology"/>
<dbReference type="InterPro" id="IPR051544">
    <property type="entry name" value="TPS_OM_transporter"/>
</dbReference>
<keyword evidence="7" id="KW-0472">Membrane</keyword>
<keyword evidence="8" id="KW-0998">Cell outer membrane</keyword>
<dbReference type="EMBL" id="FNFX01000004">
    <property type="protein sequence ID" value="SDK71641.1"/>
    <property type="molecule type" value="Genomic_DNA"/>
</dbReference>
<protein>
    <submittedName>
        <fullName evidence="11">Hemolysin activation/secretion protein</fullName>
    </submittedName>
</protein>
<dbReference type="Gene3D" id="2.40.160.50">
    <property type="entry name" value="membrane protein fhac: a member of the omp85/tpsb transporter family"/>
    <property type="match status" value="1"/>
</dbReference>
<dbReference type="Pfam" id="PF08479">
    <property type="entry name" value="POTRA_2"/>
    <property type="match status" value="1"/>
</dbReference>
<dbReference type="GO" id="GO:0046819">
    <property type="term" value="P:protein secretion by the type V secretion system"/>
    <property type="evidence" value="ECO:0007669"/>
    <property type="project" value="TreeGrafter"/>
</dbReference>
<keyword evidence="5" id="KW-0812">Transmembrane</keyword>
<dbReference type="PANTHER" id="PTHR34597:SF1">
    <property type="entry name" value="HEME_HEMOPEXIN TRANSPORTER PROTEIN HUXB"/>
    <property type="match status" value="1"/>
</dbReference>
<dbReference type="Gene3D" id="3.10.20.310">
    <property type="entry name" value="membrane protein fhac"/>
    <property type="match status" value="1"/>
</dbReference>
<feature type="signal peptide" evidence="9">
    <location>
        <begin position="1"/>
        <end position="30"/>
    </location>
</feature>
<reference evidence="12" key="1">
    <citation type="submission" date="2016-10" db="EMBL/GenBank/DDBJ databases">
        <authorList>
            <person name="Varghese N."/>
            <person name="Submissions S."/>
        </authorList>
    </citation>
    <scope>NUCLEOTIDE SEQUENCE [LARGE SCALE GENOMIC DNA]</scope>
    <source>
        <strain evidence="12">CBMB127</strain>
    </source>
</reference>
<accession>A0A1G9E6A4</accession>
<evidence type="ECO:0000256" key="1">
    <source>
        <dbReference type="ARBA" id="ARBA00004442"/>
    </source>
</evidence>
<evidence type="ECO:0000259" key="10">
    <source>
        <dbReference type="PROSITE" id="PS51779"/>
    </source>
</evidence>
<keyword evidence="12" id="KW-1185">Reference proteome</keyword>
<keyword evidence="6" id="KW-0653">Protein transport</keyword>
<dbReference type="InterPro" id="IPR013686">
    <property type="entry name" value="Polypept-transport_assoc_ShlB"/>
</dbReference>
<feature type="domain" description="POTRA" evidence="10">
    <location>
        <begin position="75"/>
        <end position="155"/>
    </location>
</feature>
<evidence type="ECO:0000256" key="8">
    <source>
        <dbReference type="ARBA" id="ARBA00023237"/>
    </source>
</evidence>
<keyword evidence="9" id="KW-0732">Signal</keyword>
<dbReference type="Proteomes" id="UP000198629">
    <property type="component" value="Unassembled WGS sequence"/>
</dbReference>
<feature type="chain" id="PRO_5011615234" evidence="9">
    <location>
        <begin position="31"/>
        <end position="577"/>
    </location>
</feature>
<evidence type="ECO:0000256" key="4">
    <source>
        <dbReference type="ARBA" id="ARBA00022452"/>
    </source>
</evidence>
<dbReference type="AlphaFoldDB" id="A0A1G9E6A4"/>
<evidence type="ECO:0000256" key="6">
    <source>
        <dbReference type="ARBA" id="ARBA00022927"/>
    </source>
</evidence>
<dbReference type="GO" id="GO:0098046">
    <property type="term" value="C:type V protein secretion system complex"/>
    <property type="evidence" value="ECO:0007669"/>
    <property type="project" value="TreeGrafter"/>
</dbReference>
<evidence type="ECO:0000256" key="2">
    <source>
        <dbReference type="ARBA" id="ARBA00009055"/>
    </source>
</evidence>
<evidence type="ECO:0000256" key="5">
    <source>
        <dbReference type="ARBA" id="ARBA00022692"/>
    </source>
</evidence>